<protein>
    <submittedName>
        <fullName evidence="1">Uncharacterized protein</fullName>
    </submittedName>
</protein>
<dbReference type="Proteomes" id="UP000650628">
    <property type="component" value="Unassembled WGS sequence"/>
</dbReference>
<proteinExistence type="predicted"/>
<gene>
    <name evidence="1" type="ORF">Pmi06nite_72890</name>
</gene>
<evidence type="ECO:0000313" key="1">
    <source>
        <dbReference type="EMBL" id="GII33847.1"/>
    </source>
</evidence>
<dbReference type="EMBL" id="BOOO01000042">
    <property type="protein sequence ID" value="GII33847.1"/>
    <property type="molecule type" value="Genomic_DNA"/>
</dbReference>
<accession>A0A8J3XAA1</accession>
<comment type="caution">
    <text evidence="1">The sequence shown here is derived from an EMBL/GenBank/DDBJ whole genome shotgun (WGS) entry which is preliminary data.</text>
</comment>
<keyword evidence="2" id="KW-1185">Reference proteome</keyword>
<sequence length="161" mass="17622">MAMAIERDSDMIRLPRGATGFRDRGTESLPLTDTQVFASVCYEAARLVRGRVLEITPPGVTPSFHTAVMKCGELTVGVLGHMHLPFIAIAEVPTGGVVFIDSCNDLEEALRASGALRFLTRDELETPIGLIDTSELDKAERSEIGSWKPANLGELLFNYWD</sequence>
<name>A0A8J3XAA1_9ACTN</name>
<evidence type="ECO:0000313" key="2">
    <source>
        <dbReference type="Proteomes" id="UP000650628"/>
    </source>
</evidence>
<dbReference type="AlphaFoldDB" id="A0A8J3XAA1"/>
<organism evidence="1 2">
    <name type="scientific">Planotetraspora mira</name>
    <dbReference type="NCBI Taxonomy" id="58121"/>
    <lineage>
        <taxon>Bacteria</taxon>
        <taxon>Bacillati</taxon>
        <taxon>Actinomycetota</taxon>
        <taxon>Actinomycetes</taxon>
        <taxon>Streptosporangiales</taxon>
        <taxon>Streptosporangiaceae</taxon>
        <taxon>Planotetraspora</taxon>
    </lineage>
</organism>
<reference evidence="1 2" key="1">
    <citation type="submission" date="2021-01" db="EMBL/GenBank/DDBJ databases">
        <title>Whole genome shotgun sequence of Planotetraspora mira NBRC 15435.</title>
        <authorList>
            <person name="Komaki H."/>
            <person name="Tamura T."/>
        </authorList>
    </citation>
    <scope>NUCLEOTIDE SEQUENCE [LARGE SCALE GENOMIC DNA]</scope>
    <source>
        <strain evidence="1 2">NBRC 15435</strain>
    </source>
</reference>